<sequence>MNYSPEQRFSPEYLAFLDRRLKKPVVPNQPSKRKRNPLSKRQANPSSKVPPNPTMNFQIFSNLREDFRTAFASRVLRPAYIAPRIDSMITAAADAILEDAHKQNLNSILTDLCKGGGKSTPFSPAEALVWLWVYVGTVEEVTRRSGPITCHGEVHGQLVYLFKQAVAVDKEKVRNMQHVAYLWKKVRECKPPPKKFRSHGKTFKKAYDGLNLDMVPTPETRMEQLFGNMSSFYGDAPFVDEVEEDWEVDTAPPAKKIEMNDGDPHKISEKSGRYVIPKVIMKPSSSTFGSAHAQQKVTVVPVKAPYRERDDDQSIKPRSKVTVAPVNAPYRDGTKDKSNKPRNYEAASTSKPRPRSDFVHKPLKNPVAKPPLKTRDEDMSKSRPSIQEIRQPSKKKKNPPETMGTDFLLFLTNPSEYIRLNPSLFPSSDATWSAKKLLPDQPTKRKKPNPVNDPVPEPEVTQTLADCTETLLRVDFTPEEYVDLTTAPNYYAQGVKIVDGVRRVVFYHKMIDLSAIKKEPV</sequence>
<comment type="caution">
    <text evidence="2">The sequence shown here is derived from an EMBL/GenBank/DDBJ whole genome shotgun (WGS) entry which is preliminary data.</text>
</comment>
<reference evidence="2 3" key="1">
    <citation type="submission" date="2015-12" db="EMBL/GenBank/DDBJ databases">
        <title>The genome of Folsomia candida.</title>
        <authorList>
            <person name="Faddeeva A."/>
            <person name="Derks M.F."/>
            <person name="Anvar Y."/>
            <person name="Smit S."/>
            <person name="Van Straalen N."/>
            <person name="Roelofs D."/>
        </authorList>
    </citation>
    <scope>NUCLEOTIDE SEQUENCE [LARGE SCALE GENOMIC DNA]</scope>
    <source>
        <strain evidence="2 3">VU population</strain>
        <tissue evidence="2">Whole body</tissue>
    </source>
</reference>
<evidence type="ECO:0000256" key="1">
    <source>
        <dbReference type="SAM" id="MobiDB-lite"/>
    </source>
</evidence>
<feature type="compositionally biased region" description="Basic and acidic residues" evidence="1">
    <location>
        <begin position="305"/>
        <end position="315"/>
    </location>
</feature>
<name>A0A226DTR2_FOLCA</name>
<protein>
    <submittedName>
        <fullName evidence="2">Uncharacterized protein</fullName>
    </submittedName>
</protein>
<gene>
    <name evidence="2" type="ORF">Fcan01_18025</name>
</gene>
<keyword evidence="3" id="KW-1185">Reference proteome</keyword>
<evidence type="ECO:0000313" key="3">
    <source>
        <dbReference type="Proteomes" id="UP000198287"/>
    </source>
</evidence>
<dbReference type="EMBL" id="LNIX01000013">
    <property type="protein sequence ID" value="OXA47596.1"/>
    <property type="molecule type" value="Genomic_DNA"/>
</dbReference>
<feature type="region of interest" description="Disordered" evidence="1">
    <location>
        <begin position="23"/>
        <end position="54"/>
    </location>
</feature>
<proteinExistence type="predicted"/>
<dbReference type="AlphaFoldDB" id="A0A226DTR2"/>
<feature type="region of interest" description="Disordered" evidence="1">
    <location>
        <begin position="302"/>
        <end position="404"/>
    </location>
</feature>
<feature type="compositionally biased region" description="Basic and acidic residues" evidence="1">
    <location>
        <begin position="332"/>
        <end position="343"/>
    </location>
</feature>
<organism evidence="2 3">
    <name type="scientific">Folsomia candida</name>
    <name type="common">Springtail</name>
    <dbReference type="NCBI Taxonomy" id="158441"/>
    <lineage>
        <taxon>Eukaryota</taxon>
        <taxon>Metazoa</taxon>
        <taxon>Ecdysozoa</taxon>
        <taxon>Arthropoda</taxon>
        <taxon>Hexapoda</taxon>
        <taxon>Collembola</taxon>
        <taxon>Entomobryomorpha</taxon>
        <taxon>Isotomoidea</taxon>
        <taxon>Isotomidae</taxon>
        <taxon>Proisotominae</taxon>
        <taxon>Folsomia</taxon>
    </lineage>
</organism>
<evidence type="ECO:0000313" key="2">
    <source>
        <dbReference type="EMBL" id="OXA47596.1"/>
    </source>
</evidence>
<feature type="region of interest" description="Disordered" evidence="1">
    <location>
        <begin position="437"/>
        <end position="459"/>
    </location>
</feature>
<accession>A0A226DTR2</accession>
<dbReference type="Proteomes" id="UP000198287">
    <property type="component" value="Unassembled WGS sequence"/>
</dbReference>